<dbReference type="AlphaFoldDB" id="A0A5B0QCH6"/>
<evidence type="ECO:0000313" key="2">
    <source>
        <dbReference type="Proteomes" id="UP000324748"/>
    </source>
</evidence>
<accession>A0A5B0QCH6</accession>
<sequence length="67" mass="7235">MTKSIPGLVHHRLVATRGQRRTNPVDPALIGWCVSMREVLGAAVGPTLPHGHYVRARGWRAANAGIT</sequence>
<comment type="caution">
    <text evidence="1">The sequence shown here is derived from an EMBL/GenBank/DDBJ whole genome shotgun (WGS) entry which is preliminary data.</text>
</comment>
<dbReference type="EMBL" id="VSWC01000027">
    <property type="protein sequence ID" value="KAA1110613.1"/>
    <property type="molecule type" value="Genomic_DNA"/>
</dbReference>
<organism evidence="1 2">
    <name type="scientific">Puccinia graminis f. sp. tritici</name>
    <dbReference type="NCBI Taxonomy" id="56615"/>
    <lineage>
        <taxon>Eukaryota</taxon>
        <taxon>Fungi</taxon>
        <taxon>Dikarya</taxon>
        <taxon>Basidiomycota</taxon>
        <taxon>Pucciniomycotina</taxon>
        <taxon>Pucciniomycetes</taxon>
        <taxon>Pucciniales</taxon>
        <taxon>Pucciniaceae</taxon>
        <taxon>Puccinia</taxon>
    </lineage>
</organism>
<dbReference type="Proteomes" id="UP000324748">
    <property type="component" value="Unassembled WGS sequence"/>
</dbReference>
<protein>
    <submittedName>
        <fullName evidence="1">Uncharacterized protein</fullName>
    </submittedName>
</protein>
<dbReference type="OrthoDB" id="10382460at2759"/>
<name>A0A5B0QCH6_PUCGR</name>
<reference evidence="1 2" key="1">
    <citation type="submission" date="2019-05" db="EMBL/GenBank/DDBJ databases">
        <title>Emergence of the Ug99 lineage of the wheat stem rust pathogen through somatic hybridization.</title>
        <authorList>
            <person name="Li F."/>
            <person name="Upadhyaya N.M."/>
            <person name="Sperschneider J."/>
            <person name="Matny O."/>
            <person name="Nguyen-Phuc H."/>
            <person name="Mago R."/>
            <person name="Raley C."/>
            <person name="Miller M.E."/>
            <person name="Silverstein K.A.T."/>
            <person name="Henningsen E."/>
            <person name="Hirsch C.D."/>
            <person name="Visser B."/>
            <person name="Pretorius Z.A."/>
            <person name="Steffenson B.J."/>
            <person name="Schwessinger B."/>
            <person name="Dodds P.N."/>
            <person name="Figueroa M."/>
        </authorList>
    </citation>
    <scope>NUCLEOTIDE SEQUENCE [LARGE SCALE GENOMIC DNA]</scope>
    <source>
        <strain evidence="1">21-0</strain>
    </source>
</reference>
<keyword evidence="2" id="KW-1185">Reference proteome</keyword>
<proteinExistence type="predicted"/>
<gene>
    <name evidence="1" type="ORF">PGT21_027585</name>
</gene>
<evidence type="ECO:0000313" key="1">
    <source>
        <dbReference type="EMBL" id="KAA1110613.1"/>
    </source>
</evidence>